<name>A0A1G9FKU7_9ACTN</name>
<evidence type="ECO:0000256" key="1">
    <source>
        <dbReference type="ARBA" id="ARBA00006926"/>
    </source>
</evidence>
<dbReference type="EMBL" id="FNGF01000002">
    <property type="protein sequence ID" value="SDK88997.1"/>
    <property type="molecule type" value="Genomic_DNA"/>
</dbReference>
<feature type="active site" evidence="4">
    <location>
        <position position="38"/>
    </location>
</feature>
<dbReference type="RefSeq" id="WP_091046551.1">
    <property type="nucleotide sequence ID" value="NZ_FNGF01000002.1"/>
</dbReference>
<dbReference type="PROSITE" id="PS00460">
    <property type="entry name" value="GLUTATHIONE_PEROXID_1"/>
    <property type="match status" value="1"/>
</dbReference>
<comment type="similarity">
    <text evidence="1 5">Belongs to the glutathione peroxidase family.</text>
</comment>
<dbReference type="InterPro" id="IPR036249">
    <property type="entry name" value="Thioredoxin-like_sf"/>
</dbReference>
<evidence type="ECO:0000256" key="5">
    <source>
        <dbReference type="RuleBase" id="RU000499"/>
    </source>
</evidence>
<evidence type="ECO:0000256" key="4">
    <source>
        <dbReference type="PIRSR" id="PIRSR000303-1"/>
    </source>
</evidence>
<dbReference type="STRING" id="380244.SAMN05216298_1867"/>
<keyword evidence="2 5" id="KW-0575">Peroxidase</keyword>
<dbReference type="OrthoDB" id="9785502at2"/>
<dbReference type="AlphaFoldDB" id="A0A1G9FKU7"/>
<evidence type="ECO:0000313" key="6">
    <source>
        <dbReference type="EMBL" id="SDK88997.1"/>
    </source>
</evidence>
<dbReference type="Proteomes" id="UP000198662">
    <property type="component" value="Unassembled WGS sequence"/>
</dbReference>
<dbReference type="PANTHER" id="PTHR11592:SF40">
    <property type="entry name" value="THIOREDOXIN_GLUTATHIONE PEROXIDASE BTUE"/>
    <property type="match status" value="1"/>
</dbReference>
<dbReference type="PRINTS" id="PR01011">
    <property type="entry name" value="GLUTPROXDASE"/>
</dbReference>
<dbReference type="GO" id="GO:0004601">
    <property type="term" value="F:peroxidase activity"/>
    <property type="evidence" value="ECO:0007669"/>
    <property type="project" value="UniProtKB-KW"/>
</dbReference>
<dbReference type="InterPro" id="IPR000889">
    <property type="entry name" value="Glutathione_peroxidase"/>
</dbReference>
<evidence type="ECO:0000256" key="3">
    <source>
        <dbReference type="ARBA" id="ARBA00023002"/>
    </source>
</evidence>
<reference evidence="7" key="1">
    <citation type="submission" date="2016-10" db="EMBL/GenBank/DDBJ databases">
        <authorList>
            <person name="Varghese N."/>
            <person name="Submissions S."/>
        </authorList>
    </citation>
    <scope>NUCLEOTIDE SEQUENCE [LARGE SCALE GENOMIC DNA]</scope>
    <source>
        <strain evidence="7">CGMCC 4.3147</strain>
    </source>
</reference>
<dbReference type="GO" id="GO:0034599">
    <property type="term" value="P:cellular response to oxidative stress"/>
    <property type="evidence" value="ECO:0007669"/>
    <property type="project" value="TreeGrafter"/>
</dbReference>
<dbReference type="SUPFAM" id="SSF52833">
    <property type="entry name" value="Thioredoxin-like"/>
    <property type="match status" value="1"/>
</dbReference>
<proteinExistence type="inferred from homology"/>
<protein>
    <recommendedName>
        <fullName evidence="5">Glutathione peroxidase</fullName>
    </recommendedName>
</protein>
<dbReference type="FunFam" id="3.40.30.10:FF:000010">
    <property type="entry name" value="Glutathione peroxidase"/>
    <property type="match status" value="1"/>
</dbReference>
<dbReference type="PIRSF" id="PIRSF000303">
    <property type="entry name" value="Glutathion_perox"/>
    <property type="match status" value="1"/>
</dbReference>
<dbReference type="CDD" id="cd00340">
    <property type="entry name" value="GSH_Peroxidase"/>
    <property type="match status" value="1"/>
</dbReference>
<dbReference type="InterPro" id="IPR029759">
    <property type="entry name" value="GPX_AS"/>
</dbReference>
<organism evidence="6 7">
    <name type="scientific">Glycomyces sambucus</name>
    <dbReference type="NCBI Taxonomy" id="380244"/>
    <lineage>
        <taxon>Bacteria</taxon>
        <taxon>Bacillati</taxon>
        <taxon>Actinomycetota</taxon>
        <taxon>Actinomycetes</taxon>
        <taxon>Glycomycetales</taxon>
        <taxon>Glycomycetaceae</taxon>
        <taxon>Glycomyces</taxon>
    </lineage>
</organism>
<dbReference type="Pfam" id="PF00255">
    <property type="entry name" value="GSHPx"/>
    <property type="match status" value="1"/>
</dbReference>
<keyword evidence="7" id="KW-1185">Reference proteome</keyword>
<dbReference type="PANTHER" id="PTHR11592">
    <property type="entry name" value="GLUTATHIONE PEROXIDASE"/>
    <property type="match status" value="1"/>
</dbReference>
<dbReference type="PROSITE" id="PS51355">
    <property type="entry name" value="GLUTATHIONE_PEROXID_3"/>
    <property type="match status" value="1"/>
</dbReference>
<sequence>MSDQALTAIGFNRNDGGEASLADYRGQVLLVVNTASKCGLTPQYAGLQAAYDEYRERGFTVLGFPANDFMGQEPGTDEEIAEFCSVNYAVTFPLMAKISVAGETRHPLYTELVRSRPDIDGEAADEVQWNFEKFLLDREGAVVARFAPGVTPDDPAIRKAIEAELERPAA</sequence>
<accession>A0A1G9FKU7</accession>
<evidence type="ECO:0000313" key="7">
    <source>
        <dbReference type="Proteomes" id="UP000198662"/>
    </source>
</evidence>
<evidence type="ECO:0000256" key="2">
    <source>
        <dbReference type="ARBA" id="ARBA00022559"/>
    </source>
</evidence>
<dbReference type="Gene3D" id="3.40.30.10">
    <property type="entry name" value="Glutaredoxin"/>
    <property type="match status" value="1"/>
</dbReference>
<keyword evidence="3 5" id="KW-0560">Oxidoreductase</keyword>
<gene>
    <name evidence="6" type="ORF">SAMN05216298_1867</name>
</gene>